<sequence>MGDEIMYGQDEEEMCDDGNDDDISAPKAPSCDMTFESSKAAQKYYLNYAQWHGFGIRIDYARQTNDGVISRGRLVCTKAGKDNMVKEDTQKPKSVVPERRRNTTVRIDCKSLLRLKRVDGNYKVVEFIDTHNLPIIKKFNLVKYMRSHRDISPEEREFLRILHRANVTTSRMMQIMAGIHKSPHNVTYTRKDVANFRESVRREHNITDIEDTLAYFQELKSEDGDFFFSIQLDEESRVMNLFWMPCAPFIGINNHGMSVQFGCGFLRNEDTMSFAWLFNTFLEAMDGLAPINIITDQDFAMRAGIESAHEKLGAFMGAHEDLHLEMNDCLNNSYNPGEFEHKWTSMIARYGVQDHVDLNALWEKRASWIPAYFMQNFFPFLQSTQHTEGFNAVLKRYVNPSSLLYNF</sequence>
<feature type="domain" description="MULE transposase" evidence="3">
    <location>
        <begin position="242"/>
        <end position="307"/>
    </location>
</feature>
<evidence type="ECO:0000259" key="2">
    <source>
        <dbReference type="Pfam" id="PF03101"/>
    </source>
</evidence>
<evidence type="ECO:0000313" key="6">
    <source>
        <dbReference type="Proteomes" id="UP000008810"/>
    </source>
</evidence>
<organism evidence="4">
    <name type="scientific">Brachypodium distachyon</name>
    <name type="common">Purple false brome</name>
    <name type="synonym">Trachynia distachya</name>
    <dbReference type="NCBI Taxonomy" id="15368"/>
    <lineage>
        <taxon>Eukaryota</taxon>
        <taxon>Viridiplantae</taxon>
        <taxon>Streptophyta</taxon>
        <taxon>Embryophyta</taxon>
        <taxon>Tracheophyta</taxon>
        <taxon>Spermatophyta</taxon>
        <taxon>Magnoliopsida</taxon>
        <taxon>Liliopsida</taxon>
        <taxon>Poales</taxon>
        <taxon>Poaceae</taxon>
        <taxon>BOP clade</taxon>
        <taxon>Pooideae</taxon>
        <taxon>Stipodae</taxon>
        <taxon>Brachypodieae</taxon>
        <taxon>Brachypodium</taxon>
    </lineage>
</organism>
<dbReference type="STRING" id="15368.A0A2K2CH37"/>
<accession>A0A2K2CH37</accession>
<reference evidence="4" key="2">
    <citation type="submission" date="2017-06" db="EMBL/GenBank/DDBJ databases">
        <title>WGS assembly of Brachypodium distachyon.</title>
        <authorList>
            <consortium name="The International Brachypodium Initiative"/>
            <person name="Lucas S."/>
            <person name="Harmon-Smith M."/>
            <person name="Lail K."/>
            <person name="Tice H."/>
            <person name="Grimwood J."/>
            <person name="Bruce D."/>
            <person name="Barry K."/>
            <person name="Shu S."/>
            <person name="Lindquist E."/>
            <person name="Wang M."/>
            <person name="Pitluck S."/>
            <person name="Vogel J.P."/>
            <person name="Garvin D.F."/>
            <person name="Mockler T.C."/>
            <person name="Schmutz J."/>
            <person name="Rokhsar D."/>
            <person name="Bevan M.W."/>
        </authorList>
    </citation>
    <scope>NUCLEOTIDE SEQUENCE</scope>
    <source>
        <strain evidence="4">Bd21</strain>
    </source>
</reference>
<feature type="domain" description="FAR1" evidence="2">
    <location>
        <begin position="43"/>
        <end position="135"/>
    </location>
</feature>
<keyword evidence="6" id="KW-1185">Reference proteome</keyword>
<proteinExistence type="predicted"/>
<dbReference type="Proteomes" id="UP000008810">
    <property type="component" value="Chromosome 5"/>
</dbReference>
<evidence type="ECO:0000313" key="5">
    <source>
        <dbReference type="EnsemblPlants" id="PNT61353"/>
    </source>
</evidence>
<dbReference type="Pfam" id="PF10551">
    <property type="entry name" value="MULE"/>
    <property type="match status" value="1"/>
</dbReference>
<dbReference type="InParanoid" id="A0A2K2CH37"/>
<reference evidence="5" key="3">
    <citation type="submission" date="2018-08" db="UniProtKB">
        <authorList>
            <consortium name="EnsemblPlants"/>
        </authorList>
    </citation>
    <scope>IDENTIFICATION</scope>
    <source>
        <strain evidence="5">cv. Bd21</strain>
    </source>
</reference>
<dbReference type="AlphaFoldDB" id="A0A2K2CH37"/>
<protein>
    <submittedName>
        <fullName evidence="4 5">Uncharacterized protein</fullName>
    </submittedName>
</protein>
<dbReference type="Pfam" id="PF03101">
    <property type="entry name" value="FAR1"/>
    <property type="match status" value="1"/>
</dbReference>
<dbReference type="EMBL" id="CM000884">
    <property type="protein sequence ID" value="PNT61353.1"/>
    <property type="molecule type" value="Genomic_DNA"/>
</dbReference>
<feature type="non-terminal residue" evidence="4">
    <location>
        <position position="407"/>
    </location>
</feature>
<dbReference type="PANTHER" id="PTHR47718">
    <property type="entry name" value="OS01G0519700 PROTEIN"/>
    <property type="match status" value="1"/>
</dbReference>
<evidence type="ECO:0000256" key="1">
    <source>
        <dbReference type="SAM" id="MobiDB-lite"/>
    </source>
</evidence>
<dbReference type="InterPro" id="IPR018289">
    <property type="entry name" value="MULE_transposase_dom"/>
</dbReference>
<dbReference type="FunCoup" id="A0A2K2CH37">
    <property type="interactions" value="244"/>
</dbReference>
<evidence type="ECO:0000313" key="4">
    <source>
        <dbReference type="EMBL" id="PNT61353.1"/>
    </source>
</evidence>
<name>A0A2K2CH37_BRADI</name>
<dbReference type="PANTHER" id="PTHR47718:SF4">
    <property type="entry name" value="PROTEIN FAR1-RELATED SEQUENCE"/>
    <property type="match status" value="1"/>
</dbReference>
<gene>
    <name evidence="4" type="ORF">BRADI_5g14163v3</name>
</gene>
<feature type="region of interest" description="Disordered" evidence="1">
    <location>
        <begin position="1"/>
        <end position="23"/>
    </location>
</feature>
<dbReference type="OrthoDB" id="675990at2759"/>
<evidence type="ECO:0000259" key="3">
    <source>
        <dbReference type="Pfam" id="PF10551"/>
    </source>
</evidence>
<dbReference type="Gramene" id="PNT61353">
    <property type="protein sequence ID" value="PNT61353"/>
    <property type="gene ID" value="BRADI_5g14163v3"/>
</dbReference>
<dbReference type="InterPro" id="IPR004330">
    <property type="entry name" value="FAR1_DNA_bnd_dom"/>
</dbReference>
<dbReference type="EnsemblPlants" id="PNT61353">
    <property type="protein sequence ID" value="PNT61353"/>
    <property type="gene ID" value="BRADI_5g14163v3"/>
</dbReference>
<reference evidence="4 5" key="1">
    <citation type="journal article" date="2010" name="Nature">
        <title>Genome sequencing and analysis of the model grass Brachypodium distachyon.</title>
        <authorList>
            <consortium name="International Brachypodium Initiative"/>
        </authorList>
    </citation>
    <scope>NUCLEOTIDE SEQUENCE [LARGE SCALE GENOMIC DNA]</scope>
    <source>
        <strain evidence="4 5">Bd21</strain>
    </source>
</reference>